<organism evidence="2 3">
    <name type="scientific">Granulicella cerasi</name>
    <dbReference type="NCBI Taxonomy" id="741063"/>
    <lineage>
        <taxon>Bacteria</taxon>
        <taxon>Pseudomonadati</taxon>
        <taxon>Acidobacteriota</taxon>
        <taxon>Terriglobia</taxon>
        <taxon>Terriglobales</taxon>
        <taxon>Acidobacteriaceae</taxon>
        <taxon>Granulicella</taxon>
    </lineage>
</organism>
<keyword evidence="1" id="KW-0732">Signal</keyword>
<evidence type="ECO:0000313" key="2">
    <source>
        <dbReference type="EMBL" id="MFC6644982.1"/>
    </source>
</evidence>
<evidence type="ECO:0000313" key="3">
    <source>
        <dbReference type="Proteomes" id="UP001596391"/>
    </source>
</evidence>
<comment type="caution">
    <text evidence="2">The sequence shown here is derived from an EMBL/GenBank/DDBJ whole genome shotgun (WGS) entry which is preliminary data.</text>
</comment>
<accession>A0ABW1Z6B0</accession>
<feature type="chain" id="PRO_5046164558" evidence="1">
    <location>
        <begin position="18"/>
        <end position="287"/>
    </location>
</feature>
<evidence type="ECO:0000256" key="1">
    <source>
        <dbReference type="SAM" id="SignalP"/>
    </source>
</evidence>
<name>A0ABW1Z6B0_9BACT</name>
<feature type="signal peptide" evidence="1">
    <location>
        <begin position="1"/>
        <end position="17"/>
    </location>
</feature>
<dbReference type="Proteomes" id="UP001596391">
    <property type="component" value="Unassembled WGS sequence"/>
</dbReference>
<proteinExistence type="predicted"/>
<gene>
    <name evidence="2" type="ORF">ACFQBQ_05120</name>
</gene>
<keyword evidence="3" id="KW-1185">Reference proteome</keyword>
<dbReference type="RefSeq" id="WP_263371383.1">
    <property type="nucleotide sequence ID" value="NZ_JAGSYD010000003.1"/>
</dbReference>
<dbReference type="EMBL" id="JBHSWI010000001">
    <property type="protein sequence ID" value="MFC6644982.1"/>
    <property type="molecule type" value="Genomic_DNA"/>
</dbReference>
<sequence>MSAFTLALTLSSASLCAQQPAPPAEKPLPSVDELLKAVEKHEARDESLLQLYTYHIHRVEEDFDGSEAVKKTEITDYESIPIDGVRVRKLVGKNGHPLSPQDATKANDEFDKAVEKAKSQQAKNEARKQDDLISAARMLQLGDFTHERRVDLNGRPTIALDFAGKKAVKANGMSEKIMQDLYGTVWIDEEDRVLARVEGHFRDDFKLGFGLLADIHKGLNFTMEQQKVNGEVWLPKSYGGQGKASLGWLVFRIHGRARATISDYRKYRTSSRIVSVDDQPTDTPPQP</sequence>
<protein>
    <submittedName>
        <fullName evidence="2">Uncharacterized protein</fullName>
    </submittedName>
</protein>
<reference evidence="3" key="1">
    <citation type="journal article" date="2019" name="Int. J. Syst. Evol. Microbiol.">
        <title>The Global Catalogue of Microorganisms (GCM) 10K type strain sequencing project: providing services to taxonomists for standard genome sequencing and annotation.</title>
        <authorList>
            <consortium name="The Broad Institute Genomics Platform"/>
            <consortium name="The Broad Institute Genome Sequencing Center for Infectious Disease"/>
            <person name="Wu L."/>
            <person name="Ma J."/>
        </authorList>
    </citation>
    <scope>NUCLEOTIDE SEQUENCE [LARGE SCALE GENOMIC DNA]</scope>
    <source>
        <strain evidence="3">CGMCC 1.16026</strain>
    </source>
</reference>